<dbReference type="Gene3D" id="3.30.200.20">
    <property type="entry name" value="Phosphorylase Kinase, domain 1"/>
    <property type="match status" value="1"/>
</dbReference>
<keyword evidence="2" id="KW-0067">ATP-binding</keyword>
<dbReference type="PRINTS" id="PR00109">
    <property type="entry name" value="TYRKINASE"/>
</dbReference>
<dbReference type="KEGG" id="hro:HELRODRAFT_97204"/>
<dbReference type="Pfam" id="PF07714">
    <property type="entry name" value="PK_Tyr_Ser-Thr"/>
    <property type="match status" value="1"/>
</dbReference>
<dbReference type="AlphaFoldDB" id="T1G9G0"/>
<dbReference type="GO" id="GO:0043235">
    <property type="term" value="C:receptor complex"/>
    <property type="evidence" value="ECO:0000318"/>
    <property type="project" value="GO_Central"/>
</dbReference>
<dbReference type="HOGENOM" id="CLU_000288_7_40_1"/>
<dbReference type="GO" id="GO:0005518">
    <property type="term" value="F:collagen binding"/>
    <property type="evidence" value="ECO:0000318"/>
    <property type="project" value="GO_Central"/>
</dbReference>
<keyword evidence="3" id="KW-0479">Metal-binding</keyword>
<dbReference type="SMART" id="SM00219">
    <property type="entry name" value="TyrKc"/>
    <property type="match status" value="1"/>
</dbReference>
<dbReference type="GO" id="GO:0010976">
    <property type="term" value="P:positive regulation of neuron projection development"/>
    <property type="evidence" value="ECO:0000318"/>
    <property type="project" value="GO_Central"/>
</dbReference>
<dbReference type="PANTHER" id="PTHR24416">
    <property type="entry name" value="TYROSINE-PROTEIN KINASE RECEPTOR"/>
    <property type="match status" value="1"/>
</dbReference>
<dbReference type="EMBL" id="AMQM01002805">
    <property type="status" value="NOT_ANNOTATED_CDS"/>
    <property type="molecule type" value="Genomic_DNA"/>
</dbReference>
<dbReference type="FunFam" id="1.10.510.10:FF:002260">
    <property type="match status" value="1"/>
</dbReference>
<dbReference type="InterPro" id="IPR050122">
    <property type="entry name" value="RTK"/>
</dbReference>
<keyword evidence="3" id="KW-0460">Magnesium</keyword>
<dbReference type="Gene3D" id="1.10.510.10">
    <property type="entry name" value="Transferase(Phosphotransferase) domain 1"/>
    <property type="match status" value="1"/>
</dbReference>
<feature type="domain" description="Protein kinase" evidence="4">
    <location>
        <begin position="1"/>
        <end position="247"/>
    </location>
</feature>
<dbReference type="Proteomes" id="UP000015101">
    <property type="component" value="Unassembled WGS sequence"/>
</dbReference>
<dbReference type="GO" id="GO:0051897">
    <property type="term" value="P:positive regulation of phosphatidylinositol 3-kinase/protein kinase B signal transduction"/>
    <property type="evidence" value="ECO:0000318"/>
    <property type="project" value="GO_Central"/>
</dbReference>
<dbReference type="OMA" id="FACTIWE"/>
<dbReference type="GO" id="GO:0007169">
    <property type="term" value="P:cell surface receptor protein tyrosine kinase signaling pathway"/>
    <property type="evidence" value="ECO:0000318"/>
    <property type="project" value="GO_Central"/>
</dbReference>
<keyword evidence="2" id="KW-0547">Nucleotide-binding</keyword>
<organism evidence="6 7">
    <name type="scientific">Helobdella robusta</name>
    <name type="common">Californian leech</name>
    <dbReference type="NCBI Taxonomy" id="6412"/>
    <lineage>
        <taxon>Eukaryota</taxon>
        <taxon>Metazoa</taxon>
        <taxon>Spiralia</taxon>
        <taxon>Lophotrochozoa</taxon>
        <taxon>Annelida</taxon>
        <taxon>Clitellata</taxon>
        <taxon>Hirudinea</taxon>
        <taxon>Rhynchobdellida</taxon>
        <taxon>Glossiphoniidae</taxon>
        <taxon>Helobdella</taxon>
    </lineage>
</organism>
<reference evidence="7" key="1">
    <citation type="submission" date="2012-12" db="EMBL/GenBank/DDBJ databases">
        <authorList>
            <person name="Hellsten U."/>
            <person name="Grimwood J."/>
            <person name="Chapman J.A."/>
            <person name="Shapiro H."/>
            <person name="Aerts A."/>
            <person name="Otillar R.P."/>
            <person name="Terry A.Y."/>
            <person name="Boore J.L."/>
            <person name="Simakov O."/>
            <person name="Marletaz F."/>
            <person name="Cho S.-J."/>
            <person name="Edsinger-Gonzales E."/>
            <person name="Havlak P."/>
            <person name="Kuo D.-H."/>
            <person name="Larsson T."/>
            <person name="Lv J."/>
            <person name="Arendt D."/>
            <person name="Savage R."/>
            <person name="Osoegawa K."/>
            <person name="de Jong P."/>
            <person name="Lindberg D.R."/>
            <person name="Seaver E.C."/>
            <person name="Weisblat D.A."/>
            <person name="Putnam N.H."/>
            <person name="Grigoriev I.V."/>
            <person name="Rokhsar D.S."/>
        </authorList>
    </citation>
    <scope>NUCLEOTIDE SEQUENCE</scope>
</reference>
<feature type="binding site" evidence="2">
    <location>
        <position position="88"/>
    </location>
    <ligand>
        <name>ATP</name>
        <dbReference type="ChEBI" id="CHEBI:30616"/>
    </ligand>
</feature>
<reference evidence="5 7" key="2">
    <citation type="journal article" date="2013" name="Nature">
        <title>Insights into bilaterian evolution from three spiralian genomes.</title>
        <authorList>
            <person name="Simakov O."/>
            <person name="Marletaz F."/>
            <person name="Cho S.J."/>
            <person name="Edsinger-Gonzales E."/>
            <person name="Havlak P."/>
            <person name="Hellsten U."/>
            <person name="Kuo D.H."/>
            <person name="Larsson T."/>
            <person name="Lv J."/>
            <person name="Arendt D."/>
            <person name="Savage R."/>
            <person name="Osoegawa K."/>
            <person name="de Jong P."/>
            <person name="Grimwood J."/>
            <person name="Chapman J.A."/>
            <person name="Shapiro H."/>
            <person name="Aerts A."/>
            <person name="Otillar R.P."/>
            <person name="Terry A.Y."/>
            <person name="Boore J.L."/>
            <person name="Grigoriev I.V."/>
            <person name="Lindberg D.R."/>
            <person name="Seaver E.C."/>
            <person name="Weisblat D.A."/>
            <person name="Putnam N.H."/>
            <person name="Rokhsar D.S."/>
        </authorList>
    </citation>
    <scope>NUCLEOTIDE SEQUENCE</scope>
</reference>
<dbReference type="GeneID" id="20217707"/>
<dbReference type="GO" id="GO:0005886">
    <property type="term" value="C:plasma membrane"/>
    <property type="evidence" value="ECO:0000318"/>
    <property type="project" value="GO_Central"/>
</dbReference>
<dbReference type="RefSeq" id="XP_009011313.1">
    <property type="nucleotide sequence ID" value="XM_009013065.1"/>
</dbReference>
<evidence type="ECO:0000256" key="3">
    <source>
        <dbReference type="PIRSR" id="PIRSR000615-3"/>
    </source>
</evidence>
<dbReference type="GO" id="GO:0038062">
    <property type="term" value="F:protein tyrosine kinase collagen receptor activity"/>
    <property type="evidence" value="ECO:0000318"/>
    <property type="project" value="GO_Central"/>
</dbReference>
<protein>
    <recommendedName>
        <fullName evidence="4">Protein kinase domain-containing protein</fullName>
    </recommendedName>
</protein>
<dbReference type="PROSITE" id="PS50011">
    <property type="entry name" value="PROTEIN_KINASE_DOM"/>
    <property type="match status" value="1"/>
</dbReference>
<evidence type="ECO:0000256" key="1">
    <source>
        <dbReference type="PIRSR" id="PIRSR000615-1"/>
    </source>
</evidence>
<dbReference type="InParanoid" id="T1G9G0"/>
<dbReference type="InterPro" id="IPR001245">
    <property type="entry name" value="Ser-Thr/Tyr_kinase_cat_dom"/>
</dbReference>
<dbReference type="EMBL" id="KB095858">
    <property type="protein sequence ID" value="ESO11044.1"/>
    <property type="molecule type" value="Genomic_DNA"/>
</dbReference>
<feature type="binding site" evidence="3">
    <location>
        <position position="89"/>
    </location>
    <ligand>
        <name>Mg(2+)</name>
        <dbReference type="ChEBI" id="CHEBI:18420"/>
    </ligand>
</feature>
<dbReference type="PIRSF" id="PIRSF000615">
    <property type="entry name" value="TyrPK_CSF1-R"/>
    <property type="match status" value="1"/>
</dbReference>
<dbReference type="PANTHER" id="PTHR24416:SF634">
    <property type="entry name" value="DISCOIDIN DOMAIN-CONTAINING RECEPTOR TYROSINE KINASE B"/>
    <property type="match status" value="1"/>
</dbReference>
<evidence type="ECO:0000313" key="7">
    <source>
        <dbReference type="Proteomes" id="UP000015101"/>
    </source>
</evidence>
<feature type="binding site" evidence="3">
    <location>
        <position position="102"/>
    </location>
    <ligand>
        <name>Mg(2+)</name>
        <dbReference type="ChEBI" id="CHEBI:18420"/>
    </ligand>
</feature>
<dbReference type="GO" id="GO:0005524">
    <property type="term" value="F:ATP binding"/>
    <property type="evidence" value="ECO:0007669"/>
    <property type="project" value="UniProtKB-KW"/>
</dbReference>
<dbReference type="InterPro" id="IPR011009">
    <property type="entry name" value="Kinase-like_dom_sf"/>
</dbReference>
<dbReference type="eggNOG" id="KOG1094">
    <property type="taxonomic scope" value="Eukaryota"/>
</dbReference>
<feature type="active site" description="Proton acceptor" evidence="1">
    <location>
        <position position="84"/>
    </location>
</feature>
<keyword evidence="7" id="KW-1185">Reference proteome</keyword>
<dbReference type="InterPro" id="IPR020635">
    <property type="entry name" value="Tyr_kinase_cat_dom"/>
</dbReference>
<gene>
    <name evidence="6" type="primary">20217707</name>
    <name evidence="5" type="ORF">HELRODRAFT_97204</name>
</gene>
<dbReference type="CTD" id="20217707"/>
<dbReference type="EnsemblMetazoa" id="HelroT97204">
    <property type="protein sequence ID" value="HelroP97204"/>
    <property type="gene ID" value="HelroG97204"/>
</dbReference>
<accession>T1G9G0</accession>
<evidence type="ECO:0000259" key="4">
    <source>
        <dbReference type="PROSITE" id="PS50011"/>
    </source>
</evidence>
<proteinExistence type="predicted"/>
<reference evidence="6" key="3">
    <citation type="submission" date="2015-06" db="UniProtKB">
        <authorList>
            <consortium name="EnsemblMetazoa"/>
        </authorList>
    </citation>
    <scope>IDENTIFICATION</scope>
</reference>
<evidence type="ECO:0000313" key="5">
    <source>
        <dbReference type="EMBL" id="ESO11044.1"/>
    </source>
</evidence>
<dbReference type="InterPro" id="IPR000719">
    <property type="entry name" value="Prot_kinase_dom"/>
</dbReference>
<dbReference type="OrthoDB" id="6071166at2759"/>
<name>T1G9G0_HELRO</name>
<evidence type="ECO:0000313" key="6">
    <source>
        <dbReference type="EnsemblMetazoa" id="HelroP97204"/>
    </source>
</evidence>
<dbReference type="SUPFAM" id="SSF56112">
    <property type="entry name" value="Protein kinase-like (PK-like)"/>
    <property type="match status" value="1"/>
</dbReference>
<dbReference type="GO" id="GO:0046872">
    <property type="term" value="F:metal ion binding"/>
    <property type="evidence" value="ECO:0007669"/>
    <property type="project" value="UniProtKB-KW"/>
</dbReference>
<evidence type="ECO:0000256" key="2">
    <source>
        <dbReference type="PIRSR" id="PIRSR000615-2"/>
    </source>
</evidence>
<dbReference type="STRING" id="6412.T1G9G0"/>
<sequence length="293" mass="33880">MNRLKHKNIASLVGICVDEFPYCIATEYLTNGDLKRFLQHYEVIHPDTCDPERNTISSNVLSFFSYQISCGMEYLESLNLVHRDLATRNCLVGERGHVKISDFGMSKCLHSSDYYQIQGIAVLPIRWMAWESLFLGKFSTASDVWSFGVTLWEVMTLAKHQPFDELTDEQVIENSQRCFYENLKLSNRQSQEAHLAYNSMDDFQPFLLAQPLNCPSKFYNLMLSCWSTDPASRPRFLQLKNTMRSTFDVDLVTRDVTLLDEFTSSKMRNECFSLDNRKRTIISNSTLSSPVFD</sequence>
<dbReference type="InterPro" id="IPR008266">
    <property type="entry name" value="Tyr_kinase_AS"/>
</dbReference>
<dbReference type="PROSITE" id="PS00109">
    <property type="entry name" value="PROTEIN_KINASE_TYR"/>
    <property type="match status" value="1"/>
</dbReference>